<dbReference type="KEGG" id="snan:I6N98_17645"/>
<reference evidence="2 3" key="1">
    <citation type="submission" date="2020-12" db="EMBL/GenBank/DDBJ databases">
        <authorList>
            <person name="Shan Y."/>
        </authorList>
    </citation>
    <scope>NUCLEOTIDE SEQUENCE [LARGE SCALE GENOMIC DNA]</scope>
    <source>
        <strain evidence="3">csc3.9</strain>
    </source>
</reference>
<keyword evidence="1" id="KW-0732">Signal</keyword>
<dbReference type="Pfam" id="PF04402">
    <property type="entry name" value="SIMPL"/>
    <property type="match status" value="1"/>
</dbReference>
<dbReference type="PANTHER" id="PTHR34387:SF1">
    <property type="entry name" value="PERIPLASMIC IMMUNOGENIC PROTEIN"/>
    <property type="match status" value="1"/>
</dbReference>
<feature type="signal peptide" evidence="1">
    <location>
        <begin position="1"/>
        <end position="21"/>
    </location>
</feature>
<gene>
    <name evidence="2" type="ORF">I6N98_17645</name>
</gene>
<dbReference type="Gene3D" id="3.30.110.170">
    <property type="entry name" value="Protein of unknown function (DUF541), domain 1"/>
    <property type="match status" value="1"/>
</dbReference>
<keyword evidence="3" id="KW-1185">Reference proteome</keyword>
<proteinExistence type="predicted"/>
<name>A0A7T4R0P9_9GAMM</name>
<protein>
    <submittedName>
        <fullName evidence="2">SIMPL domain-containing protein</fullName>
    </submittedName>
</protein>
<dbReference type="AlphaFoldDB" id="A0A7T4R0P9"/>
<accession>A0A7T4R0P9</accession>
<evidence type="ECO:0000313" key="2">
    <source>
        <dbReference type="EMBL" id="QQD18137.1"/>
    </source>
</evidence>
<dbReference type="InterPro" id="IPR052022">
    <property type="entry name" value="26kDa_periplasmic_antigen"/>
</dbReference>
<dbReference type="GO" id="GO:0006974">
    <property type="term" value="P:DNA damage response"/>
    <property type="evidence" value="ECO:0007669"/>
    <property type="project" value="TreeGrafter"/>
</dbReference>
<organism evidence="2 3">
    <name type="scientific">Spongiibacter nanhainus</name>
    <dbReference type="NCBI Taxonomy" id="2794344"/>
    <lineage>
        <taxon>Bacteria</taxon>
        <taxon>Pseudomonadati</taxon>
        <taxon>Pseudomonadota</taxon>
        <taxon>Gammaproteobacteria</taxon>
        <taxon>Cellvibrionales</taxon>
        <taxon>Spongiibacteraceae</taxon>
        <taxon>Spongiibacter</taxon>
    </lineage>
</organism>
<dbReference type="Proteomes" id="UP000596063">
    <property type="component" value="Chromosome"/>
</dbReference>
<dbReference type="EMBL" id="CP066167">
    <property type="protein sequence ID" value="QQD18137.1"/>
    <property type="molecule type" value="Genomic_DNA"/>
</dbReference>
<evidence type="ECO:0000256" key="1">
    <source>
        <dbReference type="SAM" id="SignalP"/>
    </source>
</evidence>
<sequence>MKIQKLAVILLLLGAPVFAVGANLPDAPHIVVSARGEVDAVPDMAQLRLQISETAKTSAPAKQSVDRRVQAVLDVAAKLGLAEEDITASQIRVFPDYQWRDGERTLLGQRVERRVDLTLRDLSRYGQLVDGLLAAGIDELGNVEFDLSRRDALLDRATERAIAEAKRQAELLAGGFGGRVKGVYHVQKMGVSAPRPERVMMAMDAKAGAAEMPVSFGTETLSVNLNAVFLLK</sequence>
<dbReference type="PANTHER" id="PTHR34387">
    <property type="entry name" value="SLR1258 PROTEIN"/>
    <property type="match status" value="1"/>
</dbReference>
<dbReference type="Gene3D" id="3.30.70.2970">
    <property type="entry name" value="Protein of unknown function (DUF541), domain 2"/>
    <property type="match status" value="1"/>
</dbReference>
<dbReference type="RefSeq" id="WP_198569635.1">
    <property type="nucleotide sequence ID" value="NZ_CP066167.1"/>
</dbReference>
<evidence type="ECO:0000313" key="3">
    <source>
        <dbReference type="Proteomes" id="UP000596063"/>
    </source>
</evidence>
<dbReference type="InterPro" id="IPR007497">
    <property type="entry name" value="SIMPL/DUF541"/>
</dbReference>
<feature type="chain" id="PRO_5032355242" evidence="1">
    <location>
        <begin position="22"/>
        <end position="232"/>
    </location>
</feature>